<dbReference type="OrthoDB" id="6234762at2759"/>
<dbReference type="Pfam" id="PF23408">
    <property type="entry name" value="TMEM126_like"/>
    <property type="match status" value="1"/>
</dbReference>
<evidence type="ECO:0000256" key="1">
    <source>
        <dbReference type="SAM" id="MobiDB-lite"/>
    </source>
</evidence>
<evidence type="ECO:0000313" key="3">
    <source>
        <dbReference type="EMBL" id="VDP13620.1"/>
    </source>
</evidence>
<feature type="compositionally biased region" description="Basic and acidic residues" evidence="1">
    <location>
        <begin position="13"/>
        <end position="22"/>
    </location>
</feature>
<reference evidence="3 4" key="2">
    <citation type="submission" date="2018-11" db="EMBL/GenBank/DDBJ databases">
        <authorList>
            <consortium name="Pathogen Informatics"/>
        </authorList>
    </citation>
    <scope>NUCLEOTIDE SEQUENCE [LARGE SCALE GENOMIC DNA]</scope>
</reference>
<gene>
    <name evidence="3" type="ORF">SBAD_LOCUS7589</name>
</gene>
<evidence type="ECO:0000313" key="4">
    <source>
        <dbReference type="Proteomes" id="UP000270296"/>
    </source>
</evidence>
<keyword evidence="4" id="KW-1185">Reference proteome</keyword>
<feature type="transmembrane region" description="Helical" evidence="2">
    <location>
        <begin position="64"/>
        <end position="87"/>
    </location>
</feature>
<dbReference type="InterPro" id="IPR057591">
    <property type="entry name" value="TMEM126-like"/>
</dbReference>
<protein>
    <submittedName>
        <fullName evidence="5">Rhomboid domain-containing protein</fullName>
    </submittedName>
</protein>
<keyword evidence="2" id="KW-0472">Membrane</keyword>
<name>A0A183IVE2_9BILA</name>
<feature type="region of interest" description="Disordered" evidence="1">
    <location>
        <begin position="1"/>
        <end position="22"/>
    </location>
</feature>
<accession>A0A183IVE2</accession>
<feature type="transmembrane region" description="Helical" evidence="2">
    <location>
        <begin position="99"/>
        <end position="120"/>
    </location>
</feature>
<feature type="transmembrane region" description="Helical" evidence="2">
    <location>
        <begin position="200"/>
        <end position="223"/>
    </location>
</feature>
<sequence>MEPVQLWSAQTDRSADKTLTNDEQSRNLPAQGLKETLRVLDRSAQDDVFTQLIWNWPFALERRLVYAAIITVNSCTGVSALAIGHVLRKEFLLGRLARIQGAVTAYALSTMFSTIGHYYLVFRPMVTTLASESGSVSSLCPVCLELRQLAINTVCGIAFPMVTGPLSCLFIVSYCDLYNLPRMRNFSRWSRFVWSKIRPVGSILPWLLVANAAFSTVCVYGEYKLSTRIIDAAQADPEIFLHLSTHKVARSTFGYWLSRLLSLPTRKKNS</sequence>
<dbReference type="AlphaFoldDB" id="A0A183IVE2"/>
<evidence type="ECO:0000256" key="2">
    <source>
        <dbReference type="SAM" id="Phobius"/>
    </source>
</evidence>
<proteinExistence type="predicted"/>
<dbReference type="EMBL" id="UZAM01010758">
    <property type="protein sequence ID" value="VDP13620.1"/>
    <property type="molecule type" value="Genomic_DNA"/>
</dbReference>
<evidence type="ECO:0000313" key="5">
    <source>
        <dbReference type="WBParaSite" id="SBAD_0000787801-mRNA-1"/>
    </source>
</evidence>
<dbReference type="WBParaSite" id="SBAD_0000787801-mRNA-1">
    <property type="protein sequence ID" value="SBAD_0000787801-mRNA-1"/>
    <property type="gene ID" value="SBAD_0000787801"/>
</dbReference>
<dbReference type="Proteomes" id="UP000270296">
    <property type="component" value="Unassembled WGS sequence"/>
</dbReference>
<organism evidence="5">
    <name type="scientific">Soboliphyme baturini</name>
    <dbReference type="NCBI Taxonomy" id="241478"/>
    <lineage>
        <taxon>Eukaryota</taxon>
        <taxon>Metazoa</taxon>
        <taxon>Ecdysozoa</taxon>
        <taxon>Nematoda</taxon>
        <taxon>Enoplea</taxon>
        <taxon>Dorylaimia</taxon>
        <taxon>Dioctophymatida</taxon>
        <taxon>Dioctophymatoidea</taxon>
        <taxon>Soboliphymatidae</taxon>
        <taxon>Soboliphyme</taxon>
    </lineage>
</organism>
<reference evidence="5" key="1">
    <citation type="submission" date="2016-06" db="UniProtKB">
        <authorList>
            <consortium name="WormBaseParasite"/>
        </authorList>
    </citation>
    <scope>IDENTIFICATION</scope>
</reference>
<keyword evidence="2" id="KW-1133">Transmembrane helix</keyword>
<keyword evidence="2" id="KW-0812">Transmembrane</keyword>
<feature type="transmembrane region" description="Helical" evidence="2">
    <location>
        <begin position="157"/>
        <end position="179"/>
    </location>
</feature>